<feature type="domain" description="Helicase ATP-binding" evidence="8">
    <location>
        <begin position="892"/>
        <end position="1097"/>
    </location>
</feature>
<feature type="compositionally biased region" description="Low complexity" evidence="7">
    <location>
        <begin position="17"/>
        <end position="26"/>
    </location>
</feature>
<evidence type="ECO:0000259" key="9">
    <source>
        <dbReference type="PROSITE" id="PS51194"/>
    </source>
</evidence>
<dbReference type="InterPro" id="IPR027417">
    <property type="entry name" value="P-loop_NTPase"/>
</dbReference>
<dbReference type="InterPro" id="IPR044567">
    <property type="entry name" value="CLSY/DRD1"/>
</dbReference>
<dbReference type="SMART" id="SM00490">
    <property type="entry name" value="HELICc"/>
    <property type="match status" value="1"/>
</dbReference>
<proteinExistence type="predicted"/>
<gene>
    <name evidence="10" type="ORF">Taro_004225</name>
</gene>
<keyword evidence="11" id="KW-1185">Reference proteome</keyword>
<evidence type="ECO:0000256" key="2">
    <source>
        <dbReference type="ARBA" id="ARBA00022741"/>
    </source>
</evidence>
<comment type="caution">
    <text evidence="10">The sequence shown here is derived from an EMBL/GenBank/DDBJ whole genome shotgun (WGS) entry which is preliminary data.</text>
</comment>
<dbReference type="GO" id="GO:0005524">
    <property type="term" value="F:ATP binding"/>
    <property type="evidence" value="ECO:0007669"/>
    <property type="project" value="UniProtKB-KW"/>
</dbReference>
<protein>
    <recommendedName>
        <fullName evidence="12">SNF2 domain-containing protein CLASSY 3</fullName>
    </recommendedName>
</protein>
<reference evidence="10" key="1">
    <citation type="submission" date="2017-07" db="EMBL/GenBank/DDBJ databases">
        <title>Taro Niue Genome Assembly and Annotation.</title>
        <authorList>
            <person name="Atibalentja N."/>
            <person name="Keating K."/>
            <person name="Fields C.J."/>
        </authorList>
    </citation>
    <scope>NUCLEOTIDE SEQUENCE</scope>
    <source>
        <strain evidence="10">Niue_2</strain>
        <tissue evidence="10">Leaf</tissue>
    </source>
</reference>
<feature type="region of interest" description="Disordered" evidence="7">
    <location>
        <begin position="251"/>
        <end position="440"/>
    </location>
</feature>
<evidence type="ECO:0000256" key="1">
    <source>
        <dbReference type="ARBA" id="ARBA00004123"/>
    </source>
</evidence>
<feature type="compositionally biased region" description="Basic and acidic residues" evidence="7">
    <location>
        <begin position="257"/>
        <end position="269"/>
    </location>
</feature>
<dbReference type="Pfam" id="PF00271">
    <property type="entry name" value="Helicase_C"/>
    <property type="match status" value="1"/>
</dbReference>
<dbReference type="GO" id="GO:0005634">
    <property type="term" value="C:nucleus"/>
    <property type="evidence" value="ECO:0007669"/>
    <property type="project" value="UniProtKB-SubCell"/>
</dbReference>
<dbReference type="PANTHER" id="PTHR45821">
    <property type="entry name" value="SNF2 DOMAIN-CONTAINING PROTEIN CLASSY 2-RELATED"/>
    <property type="match status" value="1"/>
</dbReference>
<feature type="compositionally biased region" description="Basic and acidic residues" evidence="7">
    <location>
        <begin position="159"/>
        <end position="169"/>
    </location>
</feature>
<organism evidence="10 11">
    <name type="scientific">Colocasia esculenta</name>
    <name type="common">Wild taro</name>
    <name type="synonym">Arum esculentum</name>
    <dbReference type="NCBI Taxonomy" id="4460"/>
    <lineage>
        <taxon>Eukaryota</taxon>
        <taxon>Viridiplantae</taxon>
        <taxon>Streptophyta</taxon>
        <taxon>Embryophyta</taxon>
        <taxon>Tracheophyta</taxon>
        <taxon>Spermatophyta</taxon>
        <taxon>Magnoliopsida</taxon>
        <taxon>Liliopsida</taxon>
        <taxon>Araceae</taxon>
        <taxon>Aroideae</taxon>
        <taxon>Colocasieae</taxon>
        <taxon>Colocasia</taxon>
    </lineage>
</organism>
<dbReference type="InterPro" id="IPR000330">
    <property type="entry name" value="SNF2_N"/>
</dbReference>
<evidence type="ECO:0000256" key="5">
    <source>
        <dbReference type="ARBA" id="ARBA00022840"/>
    </source>
</evidence>
<evidence type="ECO:0000256" key="4">
    <source>
        <dbReference type="ARBA" id="ARBA00022806"/>
    </source>
</evidence>
<dbReference type="PROSITE" id="PS51194">
    <property type="entry name" value="HELICASE_CTER"/>
    <property type="match status" value="1"/>
</dbReference>
<dbReference type="OrthoDB" id="2020972at2759"/>
<evidence type="ECO:0000313" key="11">
    <source>
        <dbReference type="Proteomes" id="UP000652761"/>
    </source>
</evidence>
<evidence type="ECO:0000313" key="10">
    <source>
        <dbReference type="EMBL" id="MQL71865.1"/>
    </source>
</evidence>
<dbReference type="Gene3D" id="3.40.50.300">
    <property type="entry name" value="P-loop containing nucleotide triphosphate hydrolases"/>
    <property type="match status" value="1"/>
</dbReference>
<feature type="domain" description="Helicase C-terminal" evidence="9">
    <location>
        <begin position="1233"/>
        <end position="1396"/>
    </location>
</feature>
<feature type="region of interest" description="Disordered" evidence="7">
    <location>
        <begin position="462"/>
        <end position="486"/>
    </location>
</feature>
<dbReference type="GO" id="GO:0016787">
    <property type="term" value="F:hydrolase activity"/>
    <property type="evidence" value="ECO:0007669"/>
    <property type="project" value="UniProtKB-KW"/>
</dbReference>
<dbReference type="PROSITE" id="PS51192">
    <property type="entry name" value="HELICASE_ATP_BIND_1"/>
    <property type="match status" value="1"/>
</dbReference>
<sequence>MDHPAYGIAGMARSRRASLSSTAASSPPEGGQPYRVQVRSPKRHNAGTANVVYVGDRGGAGSGCGEERRVRDVADGRRPPLQAHPVAWRTRSKISSFDVMPQLEARQCRSPADGRPSDLGMGSDGGCTGVVLVHVEFPVASRTRSKLSFFQALPLLESRKGRNPADGRSSDLGVGNDGGRPRQVHKMVHLTIGIAERTRSGCKSSKHREEPGGARDDREERRDTGVADGWRPPLDELPVASRTRSKLSFFQALPPLESRKGRNPADGRSSDLGVGNDGGRPRQVHKMVHLTIGIAERTRSRCKSSKHREEPGGARDDREERRDTVVADGRRPPLDELPVASRTRSKLSFFQALPQTQLPSSRSPGDGGPSDLGVGEDGDCPRFVQTHMMVHPATGIAGRTRSHYKGSRDHEEPGGTRDDGEERRHKTAADGRRPPLYDLPVASRTRSKLSSFLALLQLQLRSGGSPENEGPSGLGDSCGMENRGGRTGSSVWAEPYVHSGIPGKPPFFGAAIEVFDLESSEDEEPTPTLISSIEEGKNVKRRGGGEGEGEMVAGVPVKRKWSCSINVLNPSRGSASPYIEEQGIAKRTRSHFASQCTVEWPKQPSSLRSTYNIADDPDVSEPDLTTHSSSSHSKHQHNRDHDDGSDLSSISVSDSAIKDGVAEVRGSQRWGEFKPSEPRTKRKRGCKPPSATGSIDHCRVLLDDILQKGGEPRETLEQRALPLVFSFGDEDICNSAVEKSEYEQAIDSLWAEFDFAMGVNELGSNCDFVGNGHKLVLDERIGIICEHCSFVELEIRYVPPSLHKTRYCSAKPNNRTWRDEEDVSILRALGEKAGADHDTFDSPMADETKGTIWDLVDPCVKGNLFPHQREGLEFIWRNMAGDILIEKVKNSVASDAVLGGCVITHAPGTGKTRLAIVFLQTFLKLFPRCRPVVIAPRGMLLTWEEEFRKCKVSVPFHIFNEMKRSPKGHRAAINGAAELYVQGGRANTKNVDRLVRLHSWATRGDGVLGISYGLFQRLASKGSAGATEEAKQKLSRILLEQPGLLIFDEGHTARNERSSIWNVLQKVKTRCRVILSGTPFQNNLRELENVLCLVRPELSGKVSSRAPKTQQRAEPLTYDEIEEVRSLIRPYVHLHRGNILDNLPGLRHCLIFLNPPILQRGLLQTFQSFPRRNYMNYEFKANLASLHPSLLASVATLSTEEESVIGQNLLKALRDEKVKTNPREGAKTMFLMELVRLCASLGEKVLVFSQYREPLLSIREQLLRALGWDEGRVLLMHGGLSPRDRQSCIDAFNAPAGVEVQVLLASIKACCEGISLVGASRVVLLDTVWNPSVERQAISRAYRIGQRRVVFTYHLIAAETGEVERYRRQLKKDSMAGLVLPRCGDDGGPSRVHEDRVLKEMTEHEKLKGMFRRVVDNPREAMLLSDAFDRIPG</sequence>
<dbReference type="InterPro" id="IPR001650">
    <property type="entry name" value="Helicase_C-like"/>
</dbReference>
<dbReference type="EMBL" id="NMUH01000112">
    <property type="protein sequence ID" value="MQL71865.1"/>
    <property type="molecule type" value="Genomic_DNA"/>
</dbReference>
<dbReference type="CDD" id="cd18793">
    <property type="entry name" value="SF2_C_SNF"/>
    <property type="match status" value="1"/>
</dbReference>
<dbReference type="InterPro" id="IPR014001">
    <property type="entry name" value="Helicase_ATP-bd"/>
</dbReference>
<comment type="subcellular location">
    <subcellularLocation>
        <location evidence="1">Nucleus</location>
    </subcellularLocation>
</comment>
<keyword evidence="5" id="KW-0067">ATP-binding</keyword>
<dbReference type="Pfam" id="PF00176">
    <property type="entry name" value="SNF2-rel_dom"/>
    <property type="match status" value="1"/>
</dbReference>
<accession>A0A843TLE5</accession>
<dbReference type="PANTHER" id="PTHR45821:SF5">
    <property type="entry name" value="SNF2 DOMAIN-CONTAINING PROTEIN CLASSY 4"/>
    <property type="match status" value="1"/>
</dbReference>
<dbReference type="InterPro" id="IPR038718">
    <property type="entry name" value="SNF2-like_sf"/>
</dbReference>
<feature type="region of interest" description="Disordered" evidence="7">
    <location>
        <begin position="664"/>
        <end position="691"/>
    </location>
</feature>
<dbReference type="GO" id="GO:0080188">
    <property type="term" value="P:gene silencing by siRNA-directed DNA methylation"/>
    <property type="evidence" value="ECO:0007669"/>
    <property type="project" value="InterPro"/>
</dbReference>
<feature type="region of interest" description="Disordered" evidence="7">
    <location>
        <begin position="1"/>
        <end position="54"/>
    </location>
</feature>
<feature type="compositionally biased region" description="Basic and acidic residues" evidence="7">
    <location>
        <begin position="406"/>
        <end position="435"/>
    </location>
</feature>
<keyword evidence="6" id="KW-0539">Nucleus</keyword>
<evidence type="ECO:0000256" key="7">
    <source>
        <dbReference type="SAM" id="MobiDB-lite"/>
    </source>
</evidence>
<dbReference type="Gene3D" id="3.40.50.10810">
    <property type="entry name" value="Tandem AAA-ATPase domain"/>
    <property type="match status" value="1"/>
</dbReference>
<keyword evidence="4" id="KW-0347">Helicase</keyword>
<dbReference type="InterPro" id="IPR049730">
    <property type="entry name" value="SNF2/RAD54-like_C"/>
</dbReference>
<keyword evidence="3" id="KW-0378">Hydrolase</keyword>
<feature type="region of interest" description="Disordered" evidence="7">
    <location>
        <begin position="159"/>
        <end position="239"/>
    </location>
</feature>
<evidence type="ECO:0000256" key="6">
    <source>
        <dbReference type="ARBA" id="ARBA00023242"/>
    </source>
</evidence>
<dbReference type="SMART" id="SM00487">
    <property type="entry name" value="DEXDc"/>
    <property type="match status" value="1"/>
</dbReference>
<name>A0A843TLE5_COLES</name>
<feature type="compositionally biased region" description="Low complexity" evidence="7">
    <location>
        <begin position="462"/>
        <end position="475"/>
    </location>
</feature>
<evidence type="ECO:0000259" key="8">
    <source>
        <dbReference type="PROSITE" id="PS51192"/>
    </source>
</evidence>
<dbReference type="SUPFAM" id="SSF52540">
    <property type="entry name" value="P-loop containing nucleoside triphosphate hydrolases"/>
    <property type="match status" value="2"/>
</dbReference>
<feature type="compositionally biased region" description="Basic and acidic residues" evidence="7">
    <location>
        <begin position="307"/>
        <end position="334"/>
    </location>
</feature>
<dbReference type="Proteomes" id="UP000652761">
    <property type="component" value="Unassembled WGS sequence"/>
</dbReference>
<dbReference type="GO" id="GO:0004386">
    <property type="term" value="F:helicase activity"/>
    <property type="evidence" value="ECO:0007669"/>
    <property type="project" value="UniProtKB-KW"/>
</dbReference>
<evidence type="ECO:0008006" key="12">
    <source>
        <dbReference type="Google" id="ProtNLM"/>
    </source>
</evidence>
<evidence type="ECO:0000256" key="3">
    <source>
        <dbReference type="ARBA" id="ARBA00022801"/>
    </source>
</evidence>
<keyword evidence="2" id="KW-0547">Nucleotide-binding</keyword>
<feature type="region of interest" description="Disordered" evidence="7">
    <location>
        <begin position="607"/>
        <end position="651"/>
    </location>
</feature>
<feature type="compositionally biased region" description="Basic and acidic residues" evidence="7">
    <location>
        <begin position="207"/>
        <end position="225"/>
    </location>
</feature>